<name>A0A0L1JVE6_9RHOB</name>
<evidence type="ECO:0000256" key="2">
    <source>
        <dbReference type="ARBA" id="ARBA00022692"/>
    </source>
</evidence>
<reference evidence="6 7" key="1">
    <citation type="journal article" date="2015" name="Int. J. Syst. Evol. Microbiol.">
        <title>Aestuariivita atlantica sp. nov., isolated from deep sea sediment of the Atlantic Ocean.</title>
        <authorList>
            <person name="Li G."/>
            <person name="Lai Q."/>
            <person name="Du Y."/>
            <person name="Liu X."/>
            <person name="Sun F."/>
            <person name="Shao Z."/>
        </authorList>
    </citation>
    <scope>NUCLEOTIDE SEQUENCE [LARGE SCALE GENOMIC DNA]</scope>
    <source>
        <strain evidence="6 7">22II-S11-z3</strain>
    </source>
</reference>
<dbReference type="Proteomes" id="UP000036938">
    <property type="component" value="Unassembled WGS sequence"/>
</dbReference>
<comment type="caution">
    <text evidence="6">The sequence shown here is derived from an EMBL/GenBank/DDBJ whole genome shotgun (WGS) entry which is preliminary data.</text>
</comment>
<proteinExistence type="predicted"/>
<protein>
    <recommendedName>
        <fullName evidence="8">Isoprenylcysteine carboxyl methyltransferase</fullName>
    </recommendedName>
</protein>
<evidence type="ECO:0000313" key="6">
    <source>
        <dbReference type="EMBL" id="KNG95672.1"/>
    </source>
</evidence>
<dbReference type="AlphaFoldDB" id="A0A0L1JVE6"/>
<keyword evidence="3 5" id="KW-1133">Transmembrane helix</keyword>
<evidence type="ECO:0000313" key="7">
    <source>
        <dbReference type="Proteomes" id="UP000036938"/>
    </source>
</evidence>
<sequence>MAAMVLNAVPILELGSRTFGGLVMLVGVGLALWAGMGFRTRHTPIHPGHTPTALITTGAFSINRNPIYTGMVLITLGIGLSQGSLLGILPAVALWYGLDRHFAAPEEAKLIETFGDEGRAYVEKVRRW</sequence>
<dbReference type="Gene3D" id="1.20.120.1630">
    <property type="match status" value="1"/>
</dbReference>
<organism evidence="6 7">
    <name type="scientific">Pseudaestuariivita atlantica</name>
    <dbReference type="NCBI Taxonomy" id="1317121"/>
    <lineage>
        <taxon>Bacteria</taxon>
        <taxon>Pseudomonadati</taxon>
        <taxon>Pseudomonadota</taxon>
        <taxon>Alphaproteobacteria</taxon>
        <taxon>Rhodobacterales</taxon>
        <taxon>Paracoccaceae</taxon>
        <taxon>Pseudaestuariivita</taxon>
    </lineage>
</organism>
<gene>
    <name evidence="6" type="ORF">ATO11_01785</name>
</gene>
<evidence type="ECO:0000256" key="4">
    <source>
        <dbReference type="ARBA" id="ARBA00023136"/>
    </source>
</evidence>
<keyword evidence="2 5" id="KW-0812">Transmembrane</keyword>
<evidence type="ECO:0008006" key="8">
    <source>
        <dbReference type="Google" id="ProtNLM"/>
    </source>
</evidence>
<comment type="subcellular location">
    <subcellularLocation>
        <location evidence="1">Endomembrane system</location>
        <topology evidence="1">Multi-pass membrane protein</topology>
    </subcellularLocation>
</comment>
<dbReference type="Pfam" id="PF04191">
    <property type="entry name" value="PEMT"/>
    <property type="match status" value="1"/>
</dbReference>
<evidence type="ECO:0000256" key="3">
    <source>
        <dbReference type="ARBA" id="ARBA00022989"/>
    </source>
</evidence>
<evidence type="ECO:0000256" key="1">
    <source>
        <dbReference type="ARBA" id="ARBA00004127"/>
    </source>
</evidence>
<feature type="transmembrane region" description="Helical" evidence="5">
    <location>
        <begin position="20"/>
        <end position="38"/>
    </location>
</feature>
<dbReference type="InterPro" id="IPR007318">
    <property type="entry name" value="Phopholipid_MeTrfase"/>
</dbReference>
<dbReference type="GO" id="GO:0012505">
    <property type="term" value="C:endomembrane system"/>
    <property type="evidence" value="ECO:0007669"/>
    <property type="project" value="UniProtKB-SubCell"/>
</dbReference>
<evidence type="ECO:0000256" key="5">
    <source>
        <dbReference type="SAM" id="Phobius"/>
    </source>
</evidence>
<accession>A0A0L1JVE6</accession>
<keyword evidence="7" id="KW-1185">Reference proteome</keyword>
<feature type="transmembrane region" description="Helical" evidence="5">
    <location>
        <begin position="71"/>
        <end position="96"/>
    </location>
</feature>
<keyword evidence="4 5" id="KW-0472">Membrane</keyword>
<dbReference type="EMBL" id="AQQZ01000001">
    <property type="protein sequence ID" value="KNG95672.1"/>
    <property type="molecule type" value="Genomic_DNA"/>
</dbReference>
<dbReference type="STRING" id="1317121.ATO11_01785"/>